<dbReference type="RefSeq" id="WP_015578717.1">
    <property type="nucleotide sequence ID" value="NZ_CP108135.1"/>
</dbReference>
<dbReference type="EMBL" id="CP108135">
    <property type="protein sequence ID" value="WTP68161.1"/>
    <property type="molecule type" value="Genomic_DNA"/>
</dbReference>
<dbReference type="Pfam" id="PF17885">
    <property type="entry name" value="Smoa_sbd"/>
    <property type="match status" value="1"/>
</dbReference>
<name>A0ABZ1KB41_9ACTN</name>
<dbReference type="Proteomes" id="UP001622496">
    <property type="component" value="Chromosome"/>
</dbReference>
<accession>A0ABZ1KB41</accession>
<gene>
    <name evidence="2" type="ORF">OG560_23130</name>
</gene>
<reference evidence="2 3" key="1">
    <citation type="submission" date="2022-10" db="EMBL/GenBank/DDBJ databases">
        <title>The complete genomes of actinobacterial strains from the NBC collection.</title>
        <authorList>
            <person name="Joergensen T.S."/>
            <person name="Alvarez Arevalo M."/>
            <person name="Sterndorff E.B."/>
            <person name="Faurdal D."/>
            <person name="Vuksanovic O."/>
            <person name="Mourched A.-S."/>
            <person name="Charusanti P."/>
            <person name="Shaw S."/>
            <person name="Blin K."/>
            <person name="Weber T."/>
        </authorList>
    </citation>
    <scope>NUCLEOTIDE SEQUENCE [LARGE SCALE GENOMIC DNA]</scope>
    <source>
        <strain evidence="2 3">NBC_00185</strain>
    </source>
</reference>
<evidence type="ECO:0000313" key="3">
    <source>
        <dbReference type="Proteomes" id="UP001622496"/>
    </source>
</evidence>
<dbReference type="InterPro" id="IPR041654">
    <property type="entry name" value="StyA_sbd"/>
</dbReference>
<keyword evidence="3" id="KW-1185">Reference proteome</keyword>
<dbReference type="InterPro" id="IPR036188">
    <property type="entry name" value="FAD/NAD-bd_sf"/>
</dbReference>
<evidence type="ECO:0000313" key="2">
    <source>
        <dbReference type="EMBL" id="WTP68161.1"/>
    </source>
</evidence>
<dbReference type="SUPFAM" id="SSF51905">
    <property type="entry name" value="FAD/NAD(P)-binding domain"/>
    <property type="match status" value="1"/>
</dbReference>
<feature type="domain" description="Styrene monooxygenase StyA putative substrate binding" evidence="1">
    <location>
        <begin position="146"/>
        <end position="256"/>
    </location>
</feature>
<sequence length="413" mass="45001">MRKILIVGAGQSGLQLALGLQSNGYEVTLMSNRTADEIRTGRVMSTQCMFHTALQHERDLQLNFWESQAPRIEGVGVSVAGPDSSRVVDWVGKLDGYAQSVDQRVKMAGWMETFAQRGGQLVIHGAAVSDLDYFSRTYDLVMVSAGKGELVSMFGRDASRSLFDTPQRALAVAYVHGLGPRPEHPEFDAVRCNLVPGVGELFVMPTLTTSGRADILFWEGVPGGPLDAFQGIKDPAEHLAKTLELMEKFTPWEYARATKVELTDANATLAGRYAPTVRKPVGRLPGGGLVLGVGDVVVANDPITGQGSNTASKCAHSYLHSILEHGDRPFDEEWMEATFERHWEKTQHVVKWTNAMLGPPPEHVLNLIGASGQLQPAADRFANGFNDPADFDNFFFEPEKTNAYLGSLTGAQG</sequence>
<proteinExistence type="predicted"/>
<protein>
    <submittedName>
        <fullName evidence="2">FAD-binding oxidoreductase</fullName>
    </submittedName>
</protein>
<dbReference type="Gene3D" id="3.50.50.60">
    <property type="entry name" value="FAD/NAD(P)-binding domain"/>
    <property type="match status" value="3"/>
</dbReference>
<evidence type="ECO:0000259" key="1">
    <source>
        <dbReference type="Pfam" id="PF17885"/>
    </source>
</evidence>
<organism evidence="2 3">
    <name type="scientific">[Kitasatospora] papulosa</name>
    <dbReference type="NCBI Taxonomy" id="1464011"/>
    <lineage>
        <taxon>Bacteria</taxon>
        <taxon>Bacillati</taxon>
        <taxon>Actinomycetota</taxon>
        <taxon>Actinomycetes</taxon>
        <taxon>Kitasatosporales</taxon>
        <taxon>Streptomycetaceae</taxon>
        <taxon>Streptomyces</taxon>
    </lineage>
</organism>
<dbReference type="GeneID" id="95063540"/>
<dbReference type="PRINTS" id="PR00420">
    <property type="entry name" value="RNGMNOXGNASE"/>
</dbReference>